<feature type="transmembrane region" description="Helical" evidence="5">
    <location>
        <begin position="215"/>
        <end position="233"/>
    </location>
</feature>
<evidence type="ECO:0000259" key="6">
    <source>
        <dbReference type="Pfam" id="PF01061"/>
    </source>
</evidence>
<dbReference type="Pfam" id="PF01061">
    <property type="entry name" value="ABC2_membrane"/>
    <property type="match status" value="1"/>
</dbReference>
<comment type="caution">
    <text evidence="7">The sequence shown here is derived from an EMBL/GenBank/DDBJ whole genome shotgun (WGS) entry which is preliminary data.</text>
</comment>
<dbReference type="Proteomes" id="UP001567538">
    <property type="component" value="Unassembled WGS sequence"/>
</dbReference>
<dbReference type="GO" id="GO:0016020">
    <property type="term" value="C:membrane"/>
    <property type="evidence" value="ECO:0007669"/>
    <property type="project" value="UniProtKB-SubCell"/>
</dbReference>
<feature type="transmembrane region" description="Helical" evidence="5">
    <location>
        <begin position="242"/>
        <end position="266"/>
    </location>
</feature>
<accession>A0ABD1GWA3</accession>
<evidence type="ECO:0000313" key="8">
    <source>
        <dbReference type="Proteomes" id="UP001567538"/>
    </source>
</evidence>
<feature type="domain" description="ABC-2 type transporter transmembrane" evidence="6">
    <location>
        <begin position="109"/>
        <end position="322"/>
    </location>
</feature>
<evidence type="ECO:0000256" key="4">
    <source>
        <dbReference type="ARBA" id="ARBA00023136"/>
    </source>
</evidence>
<dbReference type="PANTHER" id="PTHR48040">
    <property type="entry name" value="PLEIOTROPIC DRUG RESISTANCE PROTEIN 1-LIKE ISOFORM X1"/>
    <property type="match status" value="1"/>
</dbReference>
<evidence type="ECO:0000313" key="7">
    <source>
        <dbReference type="EMBL" id="KAL1548431.1"/>
    </source>
</evidence>
<organism evidence="7 8">
    <name type="scientific">Salvia divinorum</name>
    <name type="common">Maria pastora</name>
    <name type="synonym">Diviner's sage</name>
    <dbReference type="NCBI Taxonomy" id="28513"/>
    <lineage>
        <taxon>Eukaryota</taxon>
        <taxon>Viridiplantae</taxon>
        <taxon>Streptophyta</taxon>
        <taxon>Embryophyta</taxon>
        <taxon>Tracheophyta</taxon>
        <taxon>Spermatophyta</taxon>
        <taxon>Magnoliopsida</taxon>
        <taxon>eudicotyledons</taxon>
        <taxon>Gunneridae</taxon>
        <taxon>Pentapetalae</taxon>
        <taxon>asterids</taxon>
        <taxon>lamiids</taxon>
        <taxon>Lamiales</taxon>
        <taxon>Lamiaceae</taxon>
        <taxon>Nepetoideae</taxon>
        <taxon>Mentheae</taxon>
        <taxon>Salviinae</taxon>
        <taxon>Salvia</taxon>
        <taxon>Salvia subgen. Calosphace</taxon>
    </lineage>
</organism>
<dbReference type="PANTHER" id="PTHR48040:SF45">
    <property type="entry name" value="PLEIOTROPIC DRUG RESISTANCE PROTEIN 1-LIKE"/>
    <property type="match status" value="1"/>
</dbReference>
<dbReference type="InterPro" id="IPR013525">
    <property type="entry name" value="ABC2_TM"/>
</dbReference>
<gene>
    <name evidence="7" type="primary">PDR1</name>
    <name evidence="7" type="ORF">AAHA92_16662</name>
</gene>
<comment type="subcellular location">
    <subcellularLocation>
        <location evidence="1">Membrane</location>
        <topology evidence="1">Multi-pass membrane protein</topology>
    </subcellularLocation>
</comment>
<evidence type="ECO:0000256" key="1">
    <source>
        <dbReference type="ARBA" id="ARBA00004141"/>
    </source>
</evidence>
<evidence type="ECO:0000256" key="2">
    <source>
        <dbReference type="ARBA" id="ARBA00022692"/>
    </source>
</evidence>
<name>A0ABD1GWA3_SALDI</name>
<reference evidence="7 8" key="1">
    <citation type="submission" date="2024-06" db="EMBL/GenBank/DDBJ databases">
        <title>A chromosome level genome sequence of Diviner's sage (Salvia divinorum).</title>
        <authorList>
            <person name="Ford S.A."/>
            <person name="Ro D.-K."/>
            <person name="Ness R.W."/>
            <person name="Phillips M.A."/>
        </authorList>
    </citation>
    <scope>NUCLEOTIDE SEQUENCE [LARGE SCALE GENOMIC DNA]</scope>
    <source>
        <strain evidence="7">SAF-2024a</strain>
        <tissue evidence="7">Leaf</tissue>
    </source>
</reference>
<protein>
    <submittedName>
        <fullName evidence="7">Transcription factor</fullName>
    </submittedName>
</protein>
<feature type="transmembrane region" description="Helical" evidence="5">
    <location>
        <begin position="128"/>
        <end position="147"/>
    </location>
</feature>
<keyword evidence="2 5" id="KW-0812">Transmembrane</keyword>
<evidence type="ECO:0000256" key="3">
    <source>
        <dbReference type="ARBA" id="ARBA00022989"/>
    </source>
</evidence>
<proteinExistence type="predicted"/>
<dbReference type="EMBL" id="JBEAFC010000007">
    <property type="protein sequence ID" value="KAL1548431.1"/>
    <property type="molecule type" value="Genomic_DNA"/>
</dbReference>
<feature type="transmembrane region" description="Helical" evidence="5">
    <location>
        <begin position="304"/>
        <end position="322"/>
    </location>
</feature>
<keyword evidence="3 5" id="KW-1133">Transmembrane helix</keyword>
<keyword evidence="8" id="KW-1185">Reference proteome</keyword>
<feature type="transmembrane region" description="Helical" evidence="5">
    <location>
        <begin position="272"/>
        <end position="292"/>
    </location>
</feature>
<sequence length="356" mass="40894">MPNIQLMLLKRGGEEIFVGPLGRHSSQLIQYFEGIDGVSKIKDGYNPAAWMLEVTSIAQEAALGVDFAQLYRSSKLYRNKALIAELNKPIPDSKDVHFNGRYSQTFLKQCKACLWKQHLSYSRNPPYIAVRLMFTTFIALMLGTIFWDLGSKRKKSLDIFHTMGSMYAAVLFLGVQNASSVQPVVALERTVFYRERAAGMYSALPYAFGQIAVELPHILIQTVIYGVIVYAMVEFEWSLVKFFWYILFTYLTLLYFTLYGMMTVVVTPNHNIAAIVSSAFYGIWNFFSGFLIPKTRIPVWWRWYYYLSPMAWILYGLIASQFGDVQVVLETNQTVEQFIEIIMDSSMILWDTSPLL</sequence>
<evidence type="ECO:0000256" key="5">
    <source>
        <dbReference type="SAM" id="Phobius"/>
    </source>
</evidence>
<dbReference type="AlphaFoldDB" id="A0ABD1GWA3"/>
<keyword evidence="4 5" id="KW-0472">Membrane</keyword>